<protein>
    <submittedName>
        <fullName evidence="1">Uncharacterized protein</fullName>
    </submittedName>
</protein>
<dbReference type="Proteomes" id="UP001324634">
    <property type="component" value="Chromosome"/>
</dbReference>
<accession>A0AAX4HT54</accession>
<keyword evidence="2" id="KW-1185">Reference proteome</keyword>
<dbReference type="EMBL" id="CP139487">
    <property type="protein sequence ID" value="WPU66273.1"/>
    <property type="molecule type" value="Genomic_DNA"/>
</dbReference>
<dbReference type="RefSeq" id="WP_321398319.1">
    <property type="nucleotide sequence ID" value="NZ_CP139487.1"/>
</dbReference>
<evidence type="ECO:0000313" key="2">
    <source>
        <dbReference type="Proteomes" id="UP001324634"/>
    </source>
</evidence>
<dbReference type="AlphaFoldDB" id="A0AAX4HT54"/>
<dbReference type="KEGG" id="psti:SOO65_05890"/>
<gene>
    <name evidence="1" type="ORF">SOO65_05890</name>
</gene>
<organism evidence="1 2">
    <name type="scientific">Peredibacter starrii</name>
    <dbReference type="NCBI Taxonomy" id="28202"/>
    <lineage>
        <taxon>Bacteria</taxon>
        <taxon>Pseudomonadati</taxon>
        <taxon>Bdellovibrionota</taxon>
        <taxon>Bacteriovoracia</taxon>
        <taxon>Bacteriovoracales</taxon>
        <taxon>Bacteriovoracaceae</taxon>
        <taxon>Peredibacter</taxon>
    </lineage>
</organism>
<proteinExistence type="predicted"/>
<name>A0AAX4HT54_9BACT</name>
<reference evidence="1 2" key="1">
    <citation type="submission" date="2023-11" db="EMBL/GenBank/DDBJ databases">
        <title>Peredibacter starrii A3.12.</title>
        <authorList>
            <person name="Mitchell R.J."/>
        </authorList>
    </citation>
    <scope>NUCLEOTIDE SEQUENCE [LARGE SCALE GENOMIC DNA]</scope>
    <source>
        <strain evidence="1 2">A3.12</strain>
    </source>
</reference>
<evidence type="ECO:0000313" key="1">
    <source>
        <dbReference type="EMBL" id="WPU66273.1"/>
    </source>
</evidence>
<sequence length="335" mass="38446">MNKPKVQAEVPSKKTRRVRSQFRKDFRSRSAFSFGRAIQFLGIATELYEADNDQAGYFVSESVKSLAHSLEMFSKAVLKNASPFLLLDNIKKLDEDPYNLKEGYAKIENEQQTMYCVGRVAFNRATHFFKVTLKNEEISLLLSLINDRNIIEHRDGHFIQNIQNKVEEVSRLLELIQRLYDGEFKGASVIKDCTESAGADPSFGSIEESLKHLLNVCSSRMKTINRKKGRLLSKGSKFRACHKCYYELALVTNENHYKCLWCESEAVKVKCSVEHCGEVSWRSNEDKNYKCNAHEYWEHFKTTDLGASWSKLIKNIPIRYNTAIMPDDDEGPLGA</sequence>